<evidence type="ECO:0000259" key="3">
    <source>
        <dbReference type="Pfam" id="PF20434"/>
    </source>
</evidence>
<dbReference type="InterPro" id="IPR006311">
    <property type="entry name" value="TAT_signal"/>
</dbReference>
<feature type="chain" id="PRO_5039246008" evidence="2">
    <location>
        <begin position="22"/>
        <end position="286"/>
    </location>
</feature>
<dbReference type="PANTHER" id="PTHR48081">
    <property type="entry name" value="AB HYDROLASE SUPERFAMILY PROTEIN C4A8.06C"/>
    <property type="match status" value="1"/>
</dbReference>
<dbReference type="Pfam" id="PF20434">
    <property type="entry name" value="BD-FAE"/>
    <property type="match status" value="1"/>
</dbReference>
<dbReference type="GO" id="GO:0016787">
    <property type="term" value="F:hydrolase activity"/>
    <property type="evidence" value="ECO:0007669"/>
    <property type="project" value="UniProtKB-KW"/>
</dbReference>
<dbReference type="AlphaFoldDB" id="A0A2N3YFA4"/>
<evidence type="ECO:0000313" key="4">
    <source>
        <dbReference type="EMBL" id="PKW25544.1"/>
    </source>
</evidence>
<proteinExistence type="predicted"/>
<dbReference type="Proteomes" id="UP000233781">
    <property type="component" value="Unassembled WGS sequence"/>
</dbReference>
<reference evidence="4 5" key="1">
    <citation type="submission" date="2017-12" db="EMBL/GenBank/DDBJ databases">
        <title>Sequencing the genomes of 1000 Actinobacteria strains.</title>
        <authorList>
            <person name="Klenk H.-P."/>
        </authorList>
    </citation>
    <scope>NUCLEOTIDE SEQUENCE [LARGE SCALE GENOMIC DNA]</scope>
    <source>
        <strain evidence="4 5">DSM 12806</strain>
    </source>
</reference>
<dbReference type="PANTHER" id="PTHR48081:SF33">
    <property type="entry name" value="KYNURENINE FORMAMIDASE"/>
    <property type="match status" value="1"/>
</dbReference>
<dbReference type="InterPro" id="IPR049492">
    <property type="entry name" value="BD-FAE-like_dom"/>
</dbReference>
<feature type="domain" description="BD-FAE-like" evidence="3">
    <location>
        <begin position="64"/>
        <end position="241"/>
    </location>
</feature>
<dbReference type="RefSeq" id="WP_101394249.1">
    <property type="nucleotide sequence ID" value="NZ_PJNE01000001.1"/>
</dbReference>
<dbReference type="InterPro" id="IPR050300">
    <property type="entry name" value="GDXG_lipolytic_enzyme"/>
</dbReference>
<keyword evidence="2" id="KW-0732">Signal</keyword>
<dbReference type="PROSITE" id="PS51318">
    <property type="entry name" value="TAT"/>
    <property type="match status" value="1"/>
</dbReference>
<sequence length="286" mass="28622">MSLTRRRFAALLGAGAAGSLAVGCSGPAADGAPGPVATDGGPRVLRYGSDPSQVAELHRPAGAAHGVVVVLHGGFWRAEYDLSLGRPLARDLAGRGWAALNVEYRRVGDGGGVPATLDDVSAAIDLLGRAGLGGGPVVALGHSAGGQLAVWAAGRRRPGRWAEAAVGVTHAVAQAGVLDLRAAAERGLGGGAVQAFLGGDPGQVPQAYAVADPTAGVPLDVPVWCVHGRDDTTVPLAQSQAYVGAATAAGARAELVEVPGDHFALIDTTSAAWARTVEVLEGIERA</sequence>
<accession>A0A2N3YFA4</accession>
<gene>
    <name evidence="4" type="ORF">ATL31_0341</name>
</gene>
<organism evidence="4 5">
    <name type="scientific">Phycicoccus duodecadis</name>
    <dbReference type="NCBI Taxonomy" id="173053"/>
    <lineage>
        <taxon>Bacteria</taxon>
        <taxon>Bacillati</taxon>
        <taxon>Actinomycetota</taxon>
        <taxon>Actinomycetes</taxon>
        <taxon>Micrococcales</taxon>
        <taxon>Intrasporangiaceae</taxon>
        <taxon>Phycicoccus</taxon>
    </lineage>
</organism>
<keyword evidence="5" id="KW-1185">Reference proteome</keyword>
<dbReference type="PROSITE" id="PS51257">
    <property type="entry name" value="PROKAR_LIPOPROTEIN"/>
    <property type="match status" value="1"/>
</dbReference>
<evidence type="ECO:0000256" key="1">
    <source>
        <dbReference type="ARBA" id="ARBA00022801"/>
    </source>
</evidence>
<dbReference type="EMBL" id="PJNE01000001">
    <property type="protein sequence ID" value="PKW25544.1"/>
    <property type="molecule type" value="Genomic_DNA"/>
</dbReference>
<protein>
    <submittedName>
        <fullName evidence="4">Acetyl esterase/lipase</fullName>
    </submittedName>
</protein>
<dbReference type="InterPro" id="IPR029058">
    <property type="entry name" value="AB_hydrolase_fold"/>
</dbReference>
<name>A0A2N3YFA4_9MICO</name>
<comment type="caution">
    <text evidence="4">The sequence shown here is derived from an EMBL/GenBank/DDBJ whole genome shotgun (WGS) entry which is preliminary data.</text>
</comment>
<dbReference type="OrthoDB" id="255603at2"/>
<dbReference type="Gene3D" id="3.40.50.1820">
    <property type="entry name" value="alpha/beta hydrolase"/>
    <property type="match status" value="1"/>
</dbReference>
<evidence type="ECO:0000313" key="5">
    <source>
        <dbReference type="Proteomes" id="UP000233781"/>
    </source>
</evidence>
<dbReference type="SUPFAM" id="SSF53474">
    <property type="entry name" value="alpha/beta-Hydrolases"/>
    <property type="match status" value="1"/>
</dbReference>
<evidence type="ECO:0000256" key="2">
    <source>
        <dbReference type="SAM" id="SignalP"/>
    </source>
</evidence>
<feature type="signal peptide" evidence="2">
    <location>
        <begin position="1"/>
        <end position="21"/>
    </location>
</feature>
<keyword evidence="1" id="KW-0378">Hydrolase</keyword>